<evidence type="ECO:0000313" key="3">
    <source>
        <dbReference type="Proteomes" id="UP001221757"/>
    </source>
</evidence>
<reference evidence="2" key="1">
    <citation type="submission" date="2023-03" db="EMBL/GenBank/DDBJ databases">
        <title>Massive genome expansion in bonnet fungi (Mycena s.s.) driven by repeated elements and novel gene families across ecological guilds.</title>
        <authorList>
            <consortium name="Lawrence Berkeley National Laboratory"/>
            <person name="Harder C.B."/>
            <person name="Miyauchi S."/>
            <person name="Viragh M."/>
            <person name="Kuo A."/>
            <person name="Thoen E."/>
            <person name="Andreopoulos B."/>
            <person name="Lu D."/>
            <person name="Skrede I."/>
            <person name="Drula E."/>
            <person name="Henrissat B."/>
            <person name="Morin E."/>
            <person name="Kohler A."/>
            <person name="Barry K."/>
            <person name="LaButti K."/>
            <person name="Morin E."/>
            <person name="Salamov A."/>
            <person name="Lipzen A."/>
            <person name="Mereny Z."/>
            <person name="Hegedus B."/>
            <person name="Baldrian P."/>
            <person name="Stursova M."/>
            <person name="Weitz H."/>
            <person name="Taylor A."/>
            <person name="Grigoriev I.V."/>
            <person name="Nagy L.G."/>
            <person name="Martin F."/>
            <person name="Kauserud H."/>
        </authorList>
    </citation>
    <scope>NUCLEOTIDE SEQUENCE</scope>
    <source>
        <strain evidence="2">CBHHK067</strain>
    </source>
</reference>
<keyword evidence="3" id="KW-1185">Reference proteome</keyword>
<dbReference type="EMBL" id="JARKIE010000266">
    <property type="protein sequence ID" value="KAJ7659886.1"/>
    <property type="molecule type" value="Genomic_DNA"/>
</dbReference>
<dbReference type="AlphaFoldDB" id="A0AAD7CRS1"/>
<proteinExistence type="predicted"/>
<organism evidence="2 3">
    <name type="scientific">Mycena rosella</name>
    <name type="common">Pink bonnet</name>
    <name type="synonym">Agaricus rosellus</name>
    <dbReference type="NCBI Taxonomy" id="1033263"/>
    <lineage>
        <taxon>Eukaryota</taxon>
        <taxon>Fungi</taxon>
        <taxon>Dikarya</taxon>
        <taxon>Basidiomycota</taxon>
        <taxon>Agaricomycotina</taxon>
        <taxon>Agaricomycetes</taxon>
        <taxon>Agaricomycetidae</taxon>
        <taxon>Agaricales</taxon>
        <taxon>Marasmiineae</taxon>
        <taxon>Mycenaceae</taxon>
        <taxon>Mycena</taxon>
    </lineage>
</organism>
<sequence>MGKAEGRADGGHRYACASLSLSRGWADTLLSAGGASPSGLSGMVSCAAHDPGQSRARAGGALYGAYAGQIYARNDAPRFRRARARAPQPHAHVRQPPRAPPPNKTRTSEVARRDGWISIPVCAREIHHRGGHAPASVRREYLPRPPYARQDYDEHALGSPALPSCVRPPGRYATRWPRERRRHAVPALAREAARARARQPPYTCTL</sequence>
<name>A0AAD7CRS1_MYCRO</name>
<accession>A0AAD7CRS1</accession>
<evidence type="ECO:0000313" key="2">
    <source>
        <dbReference type="EMBL" id="KAJ7659886.1"/>
    </source>
</evidence>
<protein>
    <submittedName>
        <fullName evidence="2">Uncharacterized protein</fullName>
    </submittedName>
</protein>
<comment type="caution">
    <text evidence="2">The sequence shown here is derived from an EMBL/GenBank/DDBJ whole genome shotgun (WGS) entry which is preliminary data.</text>
</comment>
<evidence type="ECO:0000256" key="1">
    <source>
        <dbReference type="SAM" id="MobiDB-lite"/>
    </source>
</evidence>
<dbReference type="Proteomes" id="UP001221757">
    <property type="component" value="Unassembled WGS sequence"/>
</dbReference>
<feature type="region of interest" description="Disordered" evidence="1">
    <location>
        <begin position="82"/>
        <end position="111"/>
    </location>
</feature>
<gene>
    <name evidence="2" type="ORF">B0H17DRAFT_339044</name>
</gene>